<dbReference type="GO" id="GO:0071555">
    <property type="term" value="P:cell wall organization"/>
    <property type="evidence" value="ECO:0007669"/>
    <property type="project" value="UniProtKB-KW"/>
</dbReference>
<evidence type="ECO:0000256" key="12">
    <source>
        <dbReference type="ARBA" id="ARBA00034000"/>
    </source>
</evidence>
<evidence type="ECO:0000259" key="17">
    <source>
        <dbReference type="SMART" id="SM00936"/>
    </source>
</evidence>
<evidence type="ECO:0000256" key="10">
    <source>
        <dbReference type="ARBA" id="ARBA00022984"/>
    </source>
</evidence>
<dbReference type="EMBL" id="JACRTC010000006">
    <property type="protein sequence ID" value="MBC8570947.1"/>
    <property type="molecule type" value="Genomic_DNA"/>
</dbReference>
<dbReference type="InterPro" id="IPR012338">
    <property type="entry name" value="Beta-lactam/transpept-like"/>
</dbReference>
<dbReference type="GO" id="GO:0009002">
    <property type="term" value="F:serine-type D-Ala-D-Ala carboxypeptidase activity"/>
    <property type="evidence" value="ECO:0007669"/>
    <property type="project" value="UniProtKB-EC"/>
</dbReference>
<feature type="binding site" evidence="14">
    <location>
        <position position="264"/>
    </location>
    <ligand>
        <name>substrate</name>
    </ligand>
</feature>
<dbReference type="GO" id="GO:0008360">
    <property type="term" value="P:regulation of cell shape"/>
    <property type="evidence" value="ECO:0007669"/>
    <property type="project" value="UniProtKB-KW"/>
</dbReference>
<dbReference type="InterPro" id="IPR037167">
    <property type="entry name" value="Peptidase_S11_C_sf"/>
</dbReference>
<evidence type="ECO:0000256" key="7">
    <source>
        <dbReference type="ARBA" id="ARBA00022729"/>
    </source>
</evidence>
<evidence type="ECO:0000256" key="6">
    <source>
        <dbReference type="ARBA" id="ARBA00022670"/>
    </source>
</evidence>
<keyword evidence="10" id="KW-0573">Peptidoglycan synthesis</keyword>
<dbReference type="InterPro" id="IPR012907">
    <property type="entry name" value="Peptidase_S11_C"/>
</dbReference>
<keyword evidence="6" id="KW-0645">Protease</keyword>
<keyword evidence="11" id="KW-0961">Cell wall biogenesis/degradation</keyword>
<comment type="caution">
    <text evidence="18">The sequence shown here is derived from an EMBL/GenBank/DDBJ whole genome shotgun (WGS) entry which is preliminary data.</text>
</comment>
<evidence type="ECO:0000256" key="9">
    <source>
        <dbReference type="ARBA" id="ARBA00022960"/>
    </source>
</evidence>
<feature type="compositionally biased region" description="Low complexity" evidence="16">
    <location>
        <begin position="12"/>
        <end position="43"/>
    </location>
</feature>
<evidence type="ECO:0000256" key="3">
    <source>
        <dbReference type="ARBA" id="ARBA00007164"/>
    </source>
</evidence>
<dbReference type="PRINTS" id="PR00725">
    <property type="entry name" value="DADACBPTASE1"/>
</dbReference>
<accession>A0A926IC83</accession>
<dbReference type="GO" id="GO:0006508">
    <property type="term" value="P:proteolysis"/>
    <property type="evidence" value="ECO:0007669"/>
    <property type="project" value="UniProtKB-KW"/>
</dbReference>
<evidence type="ECO:0000256" key="4">
    <source>
        <dbReference type="ARBA" id="ARBA00012448"/>
    </source>
</evidence>
<evidence type="ECO:0000256" key="15">
    <source>
        <dbReference type="RuleBase" id="RU004016"/>
    </source>
</evidence>
<evidence type="ECO:0000256" key="16">
    <source>
        <dbReference type="SAM" id="MobiDB-lite"/>
    </source>
</evidence>
<dbReference type="SUPFAM" id="SSF69189">
    <property type="entry name" value="Penicillin-binding protein associated domain"/>
    <property type="match status" value="1"/>
</dbReference>
<protein>
    <recommendedName>
        <fullName evidence="4">serine-type D-Ala-D-Ala carboxypeptidase</fullName>
        <ecNumber evidence="4">3.4.16.4</ecNumber>
    </recommendedName>
</protein>
<dbReference type="Proteomes" id="UP000660861">
    <property type="component" value="Unassembled WGS sequence"/>
</dbReference>
<feature type="active site" evidence="13">
    <location>
        <position position="161"/>
    </location>
</feature>
<proteinExistence type="inferred from homology"/>
<dbReference type="PANTHER" id="PTHR21581">
    <property type="entry name" value="D-ALANYL-D-ALANINE CARBOXYPEPTIDASE"/>
    <property type="match status" value="1"/>
</dbReference>
<gene>
    <name evidence="18" type="ORF">H8709_08915</name>
</gene>
<dbReference type="Pfam" id="PF00768">
    <property type="entry name" value="Peptidase_S11"/>
    <property type="match status" value="1"/>
</dbReference>
<keyword evidence="7" id="KW-0732">Signal</keyword>
<dbReference type="SUPFAM" id="SSF56601">
    <property type="entry name" value="beta-lactamase/transpeptidase-like"/>
    <property type="match status" value="1"/>
</dbReference>
<dbReference type="Gene3D" id="3.40.710.10">
    <property type="entry name" value="DD-peptidase/beta-lactamase superfamily"/>
    <property type="match status" value="1"/>
</dbReference>
<dbReference type="InterPro" id="IPR015956">
    <property type="entry name" value="Peniciliin-bd_prot_C_sf"/>
</dbReference>
<evidence type="ECO:0000313" key="18">
    <source>
        <dbReference type="EMBL" id="MBC8570947.1"/>
    </source>
</evidence>
<evidence type="ECO:0000256" key="13">
    <source>
        <dbReference type="PIRSR" id="PIRSR618044-1"/>
    </source>
</evidence>
<dbReference type="SMART" id="SM00936">
    <property type="entry name" value="PBP5_C"/>
    <property type="match status" value="1"/>
</dbReference>
<dbReference type="GO" id="GO:0009252">
    <property type="term" value="P:peptidoglycan biosynthetic process"/>
    <property type="evidence" value="ECO:0007669"/>
    <property type="project" value="UniProtKB-KW"/>
</dbReference>
<dbReference type="InterPro" id="IPR018044">
    <property type="entry name" value="Peptidase_S11"/>
</dbReference>
<dbReference type="InterPro" id="IPR001967">
    <property type="entry name" value="Peptidase_S11_N"/>
</dbReference>
<reference evidence="18" key="1">
    <citation type="submission" date="2020-08" db="EMBL/GenBank/DDBJ databases">
        <title>Genome public.</title>
        <authorList>
            <person name="Liu C."/>
            <person name="Sun Q."/>
        </authorList>
    </citation>
    <scope>NUCLEOTIDE SEQUENCE</scope>
    <source>
        <strain evidence="18">NSJ-54</strain>
    </source>
</reference>
<organism evidence="18 19">
    <name type="scientific">Zongyangia hominis</name>
    <dbReference type="NCBI Taxonomy" id="2763677"/>
    <lineage>
        <taxon>Bacteria</taxon>
        <taxon>Bacillati</taxon>
        <taxon>Bacillota</taxon>
        <taxon>Clostridia</taxon>
        <taxon>Eubacteriales</taxon>
        <taxon>Oscillospiraceae</taxon>
        <taxon>Zongyangia</taxon>
    </lineage>
</organism>
<feature type="compositionally biased region" description="Polar residues" evidence="16">
    <location>
        <begin position="50"/>
        <end position="63"/>
    </location>
</feature>
<feature type="active site" description="Proton acceptor" evidence="13">
    <location>
        <position position="104"/>
    </location>
</feature>
<dbReference type="AlphaFoldDB" id="A0A926IC83"/>
<feature type="domain" description="Peptidase S11 D-Ala-D-Ala carboxypeptidase A C-terminal" evidence="17">
    <location>
        <begin position="311"/>
        <end position="403"/>
    </location>
</feature>
<dbReference type="Pfam" id="PF07943">
    <property type="entry name" value="PBP5_C"/>
    <property type="match status" value="1"/>
</dbReference>
<comment type="function">
    <text evidence="1">Removes C-terminal D-alanyl residues from sugar-peptide cell wall precursors.</text>
</comment>
<sequence length="419" mass="44195">MAPAVHAAGEWPAVAPTTTAAESTAAPTTQAPAESAPTTTTAPGEEKAPDSTQGSGESQQQAPGGTEAQVDIKSKSVILMEQSTGQVLYSFNPDEQYPPASITKIMTLLLVMEAVDSGKISIDDMATCSQHAADMGGSQIWLEPNEQMSVNDLLKATAVSSANDAAVCLAEHVAGSEEAFVAMMNERAQQLGMKNTTFINANGLDAQGHLSTARDIAIMSMELLKHPKILEYSTIWMDSLRGGQTQLVNTNKMIRFYDGATGLKTGTTNGAGSCLSASATRGGMTLIAVTLGSATSDERFYTARKLLDFGFANYEVANIEPLCADAPVKVTGGVEKEVACKAEQPGSLVLQKGRAKELTQELELLPEVTAPVEQGQTVGRVVVKLDGEEILSYNMVASQSVEKMTFGKAFGILFRTMVG</sequence>
<evidence type="ECO:0000256" key="2">
    <source>
        <dbReference type="ARBA" id="ARBA00004752"/>
    </source>
</evidence>
<feature type="active site" description="Acyl-ester intermediate" evidence="13">
    <location>
        <position position="101"/>
    </location>
</feature>
<keyword evidence="9" id="KW-0133">Cell shape</keyword>
<evidence type="ECO:0000256" key="14">
    <source>
        <dbReference type="PIRSR" id="PIRSR618044-2"/>
    </source>
</evidence>
<dbReference type="Gene3D" id="2.60.410.10">
    <property type="entry name" value="D-Ala-D-Ala carboxypeptidase, C-terminal domain"/>
    <property type="match status" value="1"/>
</dbReference>
<name>A0A926IC83_9FIRM</name>
<feature type="region of interest" description="Disordered" evidence="16">
    <location>
        <begin position="1"/>
        <end position="68"/>
    </location>
</feature>
<comment type="catalytic activity">
    <reaction evidence="12">
        <text>Preferential cleavage: (Ac)2-L-Lys-D-Ala-|-D-Ala. Also transpeptidation of peptidyl-alanyl moieties that are N-acyl substituents of D-alanine.</text>
        <dbReference type="EC" id="3.4.16.4"/>
    </reaction>
</comment>
<evidence type="ECO:0000256" key="5">
    <source>
        <dbReference type="ARBA" id="ARBA00022645"/>
    </source>
</evidence>
<evidence type="ECO:0000313" key="19">
    <source>
        <dbReference type="Proteomes" id="UP000660861"/>
    </source>
</evidence>
<evidence type="ECO:0000256" key="11">
    <source>
        <dbReference type="ARBA" id="ARBA00023316"/>
    </source>
</evidence>
<evidence type="ECO:0000256" key="1">
    <source>
        <dbReference type="ARBA" id="ARBA00003217"/>
    </source>
</evidence>
<evidence type="ECO:0000256" key="8">
    <source>
        <dbReference type="ARBA" id="ARBA00022801"/>
    </source>
</evidence>
<keyword evidence="19" id="KW-1185">Reference proteome</keyword>
<comment type="similarity">
    <text evidence="3 15">Belongs to the peptidase S11 family.</text>
</comment>
<dbReference type="EC" id="3.4.16.4" evidence="4"/>
<comment type="pathway">
    <text evidence="2">Cell wall biogenesis; peptidoglycan biosynthesis.</text>
</comment>
<dbReference type="PANTHER" id="PTHR21581:SF6">
    <property type="entry name" value="TRAFFICKING PROTEIN PARTICLE COMPLEX SUBUNIT 12"/>
    <property type="match status" value="1"/>
</dbReference>
<keyword evidence="5 18" id="KW-0121">Carboxypeptidase</keyword>
<keyword evidence="8" id="KW-0378">Hydrolase</keyword>